<dbReference type="Gene3D" id="3.40.50.300">
    <property type="entry name" value="P-loop containing nucleotide triphosphate hydrolases"/>
    <property type="match status" value="1"/>
</dbReference>
<protein>
    <recommendedName>
        <fullName evidence="3">Sulfotransferase</fullName>
    </recommendedName>
</protein>
<evidence type="ECO:0008006" key="3">
    <source>
        <dbReference type="Google" id="ProtNLM"/>
    </source>
</evidence>
<dbReference type="Proteomes" id="UP001164935">
    <property type="component" value="Chromosome"/>
</dbReference>
<dbReference type="InterPro" id="IPR027417">
    <property type="entry name" value="P-loop_NTPase"/>
</dbReference>
<evidence type="ECO:0000313" key="2">
    <source>
        <dbReference type="Proteomes" id="UP001164935"/>
    </source>
</evidence>
<dbReference type="AlphaFoldDB" id="A0AA46TP25"/>
<reference evidence="1" key="1">
    <citation type="submission" date="2022-05" db="EMBL/GenBank/DDBJ databases">
        <title>Complete sequence of a novel PHA-producing Halomonas strain.</title>
        <authorList>
            <person name="Zheng Z."/>
        </authorList>
    </citation>
    <scope>NUCLEOTIDE SEQUENCE</scope>
    <source>
        <strain evidence="1">ZZQ-149</strain>
    </source>
</reference>
<gene>
    <name evidence="1" type="ORF">M0220_13475</name>
</gene>
<dbReference type="KEGG" id="hqn:M0220_13475"/>
<dbReference type="RefSeq" id="WP_264017916.1">
    <property type="nucleotide sequence ID" value="NZ_CP096973.1"/>
</dbReference>
<organism evidence="1 2">
    <name type="scientific">Halomonas qinghailakensis</name>
    <dbReference type="NCBI Taxonomy" id="2937790"/>
    <lineage>
        <taxon>Bacteria</taxon>
        <taxon>Pseudomonadati</taxon>
        <taxon>Pseudomonadota</taxon>
        <taxon>Gammaproteobacteria</taxon>
        <taxon>Oceanospirillales</taxon>
        <taxon>Halomonadaceae</taxon>
        <taxon>Halomonas</taxon>
    </lineage>
</organism>
<proteinExistence type="predicted"/>
<dbReference type="EMBL" id="CP096973">
    <property type="protein sequence ID" value="UYO73879.1"/>
    <property type="molecule type" value="Genomic_DNA"/>
</dbReference>
<sequence length="294" mass="34310">MNVVQIIGPSYCGSTVLGYALNTVPGFFFASEVKRVLYSYRKNNGFSFPVCDFCGESCHYWSSDFFNKINNVNDLKKVYQCFSESYPDVEFFVDSSKLISDYKGTNAFAKIVCVKHPVRMLASQLYNVRKKININVSSYAAFKSILSEEPSYYLDYSKLYLDKLCRTYSDIKSEYAEFFYFKTDLAHLEKMKIFDDLMNYLGVCDRKIDVENFSSYRCHSLGGNRAPVNLMKKKNDQFFTVDSRSKYYDKALCLGDWKIDEKYKELLPRNFLDEICESSEFKKALKVLEYSNIY</sequence>
<accession>A0AA46TP25</accession>
<keyword evidence="2" id="KW-1185">Reference proteome</keyword>
<evidence type="ECO:0000313" key="1">
    <source>
        <dbReference type="EMBL" id="UYO73879.1"/>
    </source>
</evidence>
<name>A0AA46TP25_9GAMM</name>